<dbReference type="NCBIfam" id="TIGR00268">
    <property type="entry name" value="ATP-dependent sacrificial sulfur transferase LarE"/>
    <property type="match status" value="1"/>
</dbReference>
<dbReference type="Proteomes" id="UP000236394">
    <property type="component" value="Unassembled WGS sequence"/>
</dbReference>
<feature type="domain" description="NAD/GMP synthase" evidence="1">
    <location>
        <begin position="161"/>
        <end position="224"/>
    </location>
</feature>
<gene>
    <name evidence="2" type="ORF">B7R76_02450</name>
</gene>
<dbReference type="RefSeq" id="WP_242963049.1">
    <property type="nucleotide sequence ID" value="NZ_NBZD01000001.1"/>
</dbReference>
<sequence>MAQYNIANQAVTKENFDPAEHNLVVILTNDLIEQRDRLFADGWADMLRAAVNNGKTVVVIVLDNRSEDMCMPSGLTYTRLAINKSDLAEALANLKTEPEKTIYIATDHTVINFLAASKLQYIDPETIVDWRQGIRNPLLFLSGEARTDYLALAAALPKDGKLAVAFSGGVDSSLLLYVADRVLGGQNATGILGISPFTPRREIQAALSMSKSYGLALSTASFSDTEMRTLYPNPEDRCYHCKKMLFSNFIDFAVKHGFPYLAEGSNLDDMGDYRPGLKAIAELHVLSPLRVAQFDKKKIRSLSAALGLPTKNMPSLACLATRMPYNHTIDPAILGKVDLAEEFLLNRGFKQVRVRVHGDLARIELAPAELTSLLTNSDLRLEINQYLCGLGFNYVTLDIIGYRTGSMNLNVNSVNRK</sequence>
<dbReference type="InterPro" id="IPR052188">
    <property type="entry name" value="Ni-pincer_cofactor_biosynth"/>
</dbReference>
<dbReference type="Gene3D" id="3.40.50.620">
    <property type="entry name" value="HUPs"/>
    <property type="match status" value="1"/>
</dbReference>
<protein>
    <submittedName>
        <fullName evidence="2">TIGR00268 family protein</fullName>
    </submittedName>
</protein>
<proteinExistence type="predicted"/>
<dbReference type="Pfam" id="PF02540">
    <property type="entry name" value="NAD_synthase"/>
    <property type="match status" value="1"/>
</dbReference>
<accession>A0A2J8B4Q5</accession>
<evidence type="ECO:0000313" key="2">
    <source>
        <dbReference type="EMBL" id="PNH19759.1"/>
    </source>
</evidence>
<dbReference type="SUPFAM" id="SSF52402">
    <property type="entry name" value="Adenine nucleotide alpha hydrolases-like"/>
    <property type="match status" value="1"/>
</dbReference>
<name>A0A2J8B4Q5_9FIRM</name>
<evidence type="ECO:0000313" key="3">
    <source>
        <dbReference type="Proteomes" id="UP000236394"/>
    </source>
</evidence>
<reference evidence="3" key="1">
    <citation type="submission" date="2017-04" db="EMBL/GenBank/DDBJ databases">
        <authorList>
            <person name="Bumgarner R.E."/>
            <person name="Fredricks D.N."/>
            <person name="Srinivasan S."/>
        </authorList>
    </citation>
    <scope>NUCLEOTIDE SEQUENCE [LARGE SCALE GENOMIC DNA]</scope>
    <source>
        <strain evidence="3">KA00405</strain>
    </source>
</reference>
<dbReference type="GO" id="GO:0016783">
    <property type="term" value="F:sulfurtransferase activity"/>
    <property type="evidence" value="ECO:0007669"/>
    <property type="project" value="InterPro"/>
</dbReference>
<dbReference type="PANTHER" id="PTHR43169:SF2">
    <property type="entry name" value="NAD_GMP SYNTHASE DOMAIN-CONTAINING PROTEIN"/>
    <property type="match status" value="1"/>
</dbReference>
<organism evidence="2 3">
    <name type="scientific">Mageeibacillus indolicus</name>
    <dbReference type="NCBI Taxonomy" id="884684"/>
    <lineage>
        <taxon>Bacteria</taxon>
        <taxon>Bacillati</taxon>
        <taxon>Bacillota</taxon>
        <taxon>Clostridia</taxon>
        <taxon>Eubacteriales</taxon>
        <taxon>Oscillospiraceae</taxon>
        <taxon>Mageeibacillus</taxon>
    </lineage>
</organism>
<comment type="caution">
    <text evidence="2">The sequence shown here is derived from an EMBL/GenBank/DDBJ whole genome shotgun (WGS) entry which is preliminary data.</text>
</comment>
<dbReference type="CDD" id="cd01990">
    <property type="entry name" value="LarE-like"/>
    <property type="match status" value="1"/>
</dbReference>
<dbReference type="InterPro" id="IPR014729">
    <property type="entry name" value="Rossmann-like_a/b/a_fold"/>
</dbReference>
<dbReference type="AlphaFoldDB" id="A0A2J8B4Q5"/>
<dbReference type="GO" id="GO:0006163">
    <property type="term" value="P:purine nucleotide metabolic process"/>
    <property type="evidence" value="ECO:0007669"/>
    <property type="project" value="UniProtKB-ARBA"/>
</dbReference>
<dbReference type="EMBL" id="NBZD01000001">
    <property type="protein sequence ID" value="PNH19759.1"/>
    <property type="molecule type" value="Genomic_DNA"/>
</dbReference>
<dbReference type="InterPro" id="IPR022310">
    <property type="entry name" value="NAD/GMP_synthase"/>
</dbReference>
<dbReference type="PANTHER" id="PTHR43169">
    <property type="entry name" value="EXSB FAMILY PROTEIN"/>
    <property type="match status" value="1"/>
</dbReference>
<evidence type="ECO:0000259" key="1">
    <source>
        <dbReference type="Pfam" id="PF02540"/>
    </source>
</evidence>
<dbReference type="InterPro" id="IPR005232">
    <property type="entry name" value="LarE"/>
</dbReference>